<organism evidence="3 4">
    <name type="scientific">Clostridium autoethanogenum</name>
    <dbReference type="NCBI Taxonomy" id="84023"/>
    <lineage>
        <taxon>Bacteria</taxon>
        <taxon>Bacillati</taxon>
        <taxon>Bacillota</taxon>
        <taxon>Clostridia</taxon>
        <taxon>Eubacteriales</taxon>
        <taxon>Clostridiaceae</taxon>
        <taxon>Clostridium</taxon>
    </lineage>
</organism>
<evidence type="ECO:0000256" key="2">
    <source>
        <dbReference type="SAM" id="Phobius"/>
    </source>
</evidence>
<evidence type="ECO:0000256" key="1">
    <source>
        <dbReference type="SAM" id="Coils"/>
    </source>
</evidence>
<comment type="caution">
    <text evidence="3">The sequence shown here is derived from an EMBL/GenBank/DDBJ whole genome shotgun (WGS) entry which is preliminary data.</text>
</comment>
<feature type="coiled-coil region" evidence="1">
    <location>
        <begin position="156"/>
        <end position="187"/>
    </location>
</feature>
<keyword evidence="1" id="KW-0175">Coiled coil</keyword>
<gene>
    <name evidence="3" type="ORF">D9O40_02475</name>
</gene>
<keyword evidence="2" id="KW-0472">Membrane</keyword>
<dbReference type="RefSeq" id="WP_122057833.1">
    <property type="nucleotide sequence ID" value="NZ_RFAQ01000003.1"/>
</dbReference>
<keyword evidence="2" id="KW-1133">Transmembrane helix</keyword>
<feature type="transmembrane region" description="Helical" evidence="2">
    <location>
        <begin position="258"/>
        <end position="279"/>
    </location>
</feature>
<evidence type="ECO:0000313" key="3">
    <source>
        <dbReference type="EMBL" id="RMD04332.1"/>
    </source>
</evidence>
<dbReference type="EMBL" id="RFAQ01000003">
    <property type="protein sequence ID" value="RMD04332.1"/>
    <property type="molecule type" value="Genomic_DNA"/>
</dbReference>
<reference evidence="3 4" key="1">
    <citation type="submission" date="2018-10" db="EMBL/GenBank/DDBJ databases">
        <title>Genome-centric metagenomics revealed C2 chemical producing, CO utilizing Clostridium with novel acetogenic gene cluster.</title>
        <authorList>
            <person name="Kang H."/>
            <person name="Park B."/>
            <person name="Choi I.G."/>
            <person name="Chang I.S."/>
        </authorList>
    </citation>
    <scope>NUCLEOTIDE SEQUENCE [LARGE SCALE GENOMIC DNA]</scope>
    <source>
        <strain evidence="3 4">H21-9</strain>
    </source>
</reference>
<keyword evidence="2" id="KW-0812">Transmembrane</keyword>
<evidence type="ECO:0000313" key="4">
    <source>
        <dbReference type="Proteomes" id="UP000277999"/>
    </source>
</evidence>
<dbReference type="Proteomes" id="UP000277999">
    <property type="component" value="Unassembled WGS sequence"/>
</dbReference>
<protein>
    <submittedName>
        <fullName evidence="3">Uncharacterized protein</fullName>
    </submittedName>
</protein>
<accession>A0A3M0T319</accession>
<feature type="coiled-coil region" evidence="1">
    <location>
        <begin position="332"/>
        <end position="507"/>
    </location>
</feature>
<feature type="transmembrane region" description="Helical" evidence="2">
    <location>
        <begin position="227"/>
        <end position="252"/>
    </location>
</feature>
<proteinExistence type="predicted"/>
<dbReference type="AlphaFoldDB" id="A0A3M0T319"/>
<name>A0A3M0T319_9CLOT</name>
<sequence>MPNVYDGIRKMDDEELKYLIASLETVTITNIASEMGQKAKRRAVKFANTIKGLFDSKQFSVPKVIPLDKRIALRKAEFDNIPREKLNSKIKSILVEKVNAAGEKVSNYDSEDEISVNIISTAVKNYKKEISENLTPAQKADAIRHRYNEKLMAQNRDQLKNQTEDQREQTEQAIQNQINNMSEKEQKELKDALGVDNLTGSAIRKMLTTAAGTTVAMTVLDASGFGAYVALTTIMHAIFTTTIGITLPFAAYTGATSFLAFITGPVGWAALIGVEALMINHNKDKLIYELLSQVVWRSVESYGYRFTPREEELPSWLPDIERDAAIAESTAYMDLLRENEKLKEEHTELKNNISNNEDIISQNSSTIKLLNQRIKEANGRTKENAREKQELEQKYLNANSKFQKIKNEIESMHQKYENLSEEDKSRYEFAKSDAEKYKDKLDKKEKEIADLYQLIDDSMKKGDEKKALIESLNDKVKRLKDKNALLVNKLDKNNQDVERKTESKRKKLESRWGIAYKRFTFDTGVIKYVVKNFPYNELGNIEAVLMEIHQTDDPMALTGNRGKIYDGRAHIEFSTSSGFPGRIFYRIDKNQPNGKSVIITNILKHNDSRYCK</sequence>